<evidence type="ECO:0000313" key="1">
    <source>
        <dbReference type="EMBL" id="GKV28961.1"/>
    </source>
</evidence>
<proteinExistence type="predicted"/>
<accession>A0AAV5KWV1</accession>
<reference evidence="1 2" key="1">
    <citation type="journal article" date="2021" name="Commun. Biol.">
        <title>The genome of Shorea leprosula (Dipterocarpaceae) highlights the ecological relevance of drought in aseasonal tropical rainforests.</title>
        <authorList>
            <person name="Ng K.K.S."/>
            <person name="Kobayashi M.J."/>
            <person name="Fawcett J.A."/>
            <person name="Hatakeyama M."/>
            <person name="Paape T."/>
            <person name="Ng C.H."/>
            <person name="Ang C.C."/>
            <person name="Tnah L.H."/>
            <person name="Lee C.T."/>
            <person name="Nishiyama T."/>
            <person name="Sese J."/>
            <person name="O'Brien M.J."/>
            <person name="Copetti D."/>
            <person name="Mohd Noor M.I."/>
            <person name="Ong R.C."/>
            <person name="Putra M."/>
            <person name="Sireger I.Z."/>
            <person name="Indrioko S."/>
            <person name="Kosugi Y."/>
            <person name="Izuno A."/>
            <person name="Isagi Y."/>
            <person name="Lee S.L."/>
            <person name="Shimizu K.K."/>
        </authorList>
    </citation>
    <scope>NUCLEOTIDE SEQUENCE [LARGE SCALE GENOMIC DNA]</scope>
    <source>
        <strain evidence="1">214</strain>
    </source>
</reference>
<dbReference type="Proteomes" id="UP001054252">
    <property type="component" value="Unassembled WGS sequence"/>
</dbReference>
<comment type="caution">
    <text evidence="1">The sequence shown here is derived from an EMBL/GenBank/DDBJ whole genome shotgun (WGS) entry which is preliminary data.</text>
</comment>
<sequence>MYLAIHAKGVFQPLTYKNSRLQRFFFTGFCKRTLQT</sequence>
<organism evidence="1 2">
    <name type="scientific">Rubroshorea leprosula</name>
    <dbReference type="NCBI Taxonomy" id="152421"/>
    <lineage>
        <taxon>Eukaryota</taxon>
        <taxon>Viridiplantae</taxon>
        <taxon>Streptophyta</taxon>
        <taxon>Embryophyta</taxon>
        <taxon>Tracheophyta</taxon>
        <taxon>Spermatophyta</taxon>
        <taxon>Magnoliopsida</taxon>
        <taxon>eudicotyledons</taxon>
        <taxon>Gunneridae</taxon>
        <taxon>Pentapetalae</taxon>
        <taxon>rosids</taxon>
        <taxon>malvids</taxon>
        <taxon>Malvales</taxon>
        <taxon>Dipterocarpaceae</taxon>
        <taxon>Rubroshorea</taxon>
    </lineage>
</organism>
<evidence type="ECO:0000313" key="2">
    <source>
        <dbReference type="Proteomes" id="UP001054252"/>
    </source>
</evidence>
<dbReference type="AlphaFoldDB" id="A0AAV5KWV1"/>
<name>A0AAV5KWV1_9ROSI</name>
<keyword evidence="2" id="KW-1185">Reference proteome</keyword>
<gene>
    <name evidence="1" type="ORF">SLEP1_g37943</name>
</gene>
<dbReference type="EMBL" id="BPVZ01000081">
    <property type="protein sequence ID" value="GKV28961.1"/>
    <property type="molecule type" value="Genomic_DNA"/>
</dbReference>
<protein>
    <submittedName>
        <fullName evidence="1">Uncharacterized protein</fullName>
    </submittedName>
</protein>